<proteinExistence type="predicted"/>
<dbReference type="AlphaFoldDB" id="A0A9W9M635"/>
<organism evidence="1 2">
    <name type="scientific">Penicillium cf. griseofulvum</name>
    <dbReference type="NCBI Taxonomy" id="2972120"/>
    <lineage>
        <taxon>Eukaryota</taxon>
        <taxon>Fungi</taxon>
        <taxon>Dikarya</taxon>
        <taxon>Ascomycota</taxon>
        <taxon>Pezizomycotina</taxon>
        <taxon>Eurotiomycetes</taxon>
        <taxon>Eurotiomycetidae</taxon>
        <taxon>Eurotiales</taxon>
        <taxon>Aspergillaceae</taxon>
        <taxon>Penicillium</taxon>
    </lineage>
</organism>
<reference evidence="1" key="2">
    <citation type="journal article" date="2023" name="IMA Fungus">
        <title>Comparative genomic study of the Penicillium genus elucidates a diverse pangenome and 15 lateral gene transfer events.</title>
        <authorList>
            <person name="Petersen C."/>
            <person name="Sorensen T."/>
            <person name="Nielsen M.R."/>
            <person name="Sondergaard T.E."/>
            <person name="Sorensen J.L."/>
            <person name="Fitzpatrick D.A."/>
            <person name="Frisvad J.C."/>
            <person name="Nielsen K.L."/>
        </authorList>
    </citation>
    <scope>NUCLEOTIDE SEQUENCE</scope>
    <source>
        <strain evidence="1">IBT 16849</strain>
    </source>
</reference>
<reference evidence="1" key="1">
    <citation type="submission" date="2022-11" db="EMBL/GenBank/DDBJ databases">
        <authorList>
            <person name="Petersen C."/>
        </authorList>
    </citation>
    <scope>NUCLEOTIDE SEQUENCE</scope>
    <source>
        <strain evidence="1">IBT 16849</strain>
    </source>
</reference>
<protein>
    <submittedName>
        <fullName evidence="1">Uncharacterized protein</fullName>
    </submittedName>
</protein>
<dbReference type="Proteomes" id="UP001150879">
    <property type="component" value="Unassembled WGS sequence"/>
</dbReference>
<comment type="caution">
    <text evidence="1">The sequence shown here is derived from an EMBL/GenBank/DDBJ whole genome shotgun (WGS) entry which is preliminary data.</text>
</comment>
<sequence length="169" mass="19598">MAETHSDPEIIRALLPNLDVQCEGRFKDSDLTTITHVVVHLSDIIIKNIMNVNADISHKYDNEDYLEIIGKTLSLAFFGNENQLEWLGTERLGRRRFIAFTNVEKKEEPGQSQSLSNKNLKVVEVMFMRTNPQEIQKAFWRPARKSVFHKVLARAKDSEMVRVRVMRTL</sequence>
<gene>
    <name evidence="1" type="ORF">N7472_007661</name>
</gene>
<keyword evidence="2" id="KW-1185">Reference proteome</keyword>
<dbReference type="EMBL" id="JAPQKP010000005">
    <property type="protein sequence ID" value="KAJ5188647.1"/>
    <property type="molecule type" value="Genomic_DNA"/>
</dbReference>
<evidence type="ECO:0000313" key="1">
    <source>
        <dbReference type="EMBL" id="KAJ5188647.1"/>
    </source>
</evidence>
<dbReference type="OrthoDB" id="5234589at2759"/>
<accession>A0A9W9M635</accession>
<evidence type="ECO:0000313" key="2">
    <source>
        <dbReference type="Proteomes" id="UP001150879"/>
    </source>
</evidence>
<name>A0A9W9M635_9EURO</name>